<dbReference type="AlphaFoldDB" id="A0A1W1H9R3"/>
<name>A0A1W1H9R3_9BACT</name>
<dbReference type="EMBL" id="FWEV01000083">
    <property type="protein sequence ID" value="SLM29204.1"/>
    <property type="molecule type" value="Genomic_DNA"/>
</dbReference>
<reference evidence="1 2" key="1">
    <citation type="submission" date="2017-03" db="EMBL/GenBank/DDBJ databases">
        <authorList>
            <person name="Afonso C.L."/>
            <person name="Miller P.J."/>
            <person name="Scott M.A."/>
            <person name="Spackman E."/>
            <person name="Goraichik I."/>
            <person name="Dimitrov K.M."/>
            <person name="Suarez D.L."/>
            <person name="Swayne D.E."/>
        </authorList>
    </citation>
    <scope>NUCLEOTIDE SEQUENCE [LARGE SCALE GENOMIC DNA]</scope>
    <source>
        <strain evidence="1">PRJEB14757</strain>
    </source>
</reference>
<gene>
    <name evidence="1" type="ORF">MTBBW1_1730002</name>
</gene>
<proteinExistence type="predicted"/>
<protein>
    <submittedName>
        <fullName evidence="1">Uncharacterized protein</fullName>
    </submittedName>
</protein>
<accession>A0A1W1H9R3</accession>
<evidence type="ECO:0000313" key="1">
    <source>
        <dbReference type="EMBL" id="SLM29204.1"/>
    </source>
</evidence>
<sequence length="59" mass="6906">MTATIEGMKVFMKTAICGDFHITYMADDRHNRKDESLYENSHLRGLSYKTYSKKTPIIF</sequence>
<evidence type="ECO:0000313" key="2">
    <source>
        <dbReference type="Proteomes" id="UP000191931"/>
    </source>
</evidence>
<keyword evidence="2" id="KW-1185">Reference proteome</keyword>
<organism evidence="1 2">
    <name type="scientific">Desulfamplus magnetovallimortis</name>
    <dbReference type="NCBI Taxonomy" id="1246637"/>
    <lineage>
        <taxon>Bacteria</taxon>
        <taxon>Pseudomonadati</taxon>
        <taxon>Thermodesulfobacteriota</taxon>
        <taxon>Desulfobacteria</taxon>
        <taxon>Desulfobacterales</taxon>
        <taxon>Desulfobacteraceae</taxon>
        <taxon>Desulfamplus</taxon>
    </lineage>
</organism>
<dbReference type="Proteomes" id="UP000191931">
    <property type="component" value="Unassembled WGS sequence"/>
</dbReference>